<accession>A0A9D7XVZ9</accession>
<proteinExistence type="predicted"/>
<comment type="caution">
    <text evidence="2">The sequence shown here is derived from an EMBL/GenBank/DDBJ whole genome shotgun (WGS) entry which is preliminary data.</text>
</comment>
<dbReference type="EMBL" id="JADKGY010000033">
    <property type="protein sequence ID" value="MBK9985182.1"/>
    <property type="molecule type" value="Genomic_DNA"/>
</dbReference>
<feature type="transmembrane region" description="Helical" evidence="1">
    <location>
        <begin position="80"/>
        <end position="103"/>
    </location>
</feature>
<name>A0A9D7XVZ9_9BACT</name>
<keyword evidence="1" id="KW-1133">Transmembrane helix</keyword>
<sequence length="355" mass="39471">MTSLTGNICLALAALISVALLSPFFQTKISTSNDQGASGYMVIIVLFLSFLFLGLMSIVYFAINKQGAFNWVSTTGSVRFLFLSIGLLSAVIIAAIGVMNRFMPVSSSYILQSLMKAVPVVIFVVLLVTGFILNNTGIREHVNLLFYKWPLFFVDSLCLAGLLFMTASALFSPKSSVESSTRKYESSTSIVQSRLTEIEESDVKENMMRLLEFTGGLYPMEVREKASEKIKTNPDWQNELIAMLESDNALNAFNFLQANEVEDKKLFLQPVLTGVMTVAGYIRHTIQGTSPSAFDDRMFSDEVNRVLRTVEKFEGNGVDYLPAVREMRAALDEPVGGKKIKFDCREILDSWIGKQ</sequence>
<dbReference type="AlphaFoldDB" id="A0A9D7XVZ9"/>
<evidence type="ECO:0000313" key="3">
    <source>
        <dbReference type="Proteomes" id="UP000808337"/>
    </source>
</evidence>
<evidence type="ECO:0000313" key="2">
    <source>
        <dbReference type="EMBL" id="MBK9985182.1"/>
    </source>
</evidence>
<gene>
    <name evidence="2" type="ORF">IPP15_22975</name>
</gene>
<organism evidence="2 3">
    <name type="scientific">Candidatus Opimibacter skivensis</name>
    <dbReference type="NCBI Taxonomy" id="2982028"/>
    <lineage>
        <taxon>Bacteria</taxon>
        <taxon>Pseudomonadati</taxon>
        <taxon>Bacteroidota</taxon>
        <taxon>Saprospiria</taxon>
        <taxon>Saprospirales</taxon>
        <taxon>Saprospiraceae</taxon>
        <taxon>Candidatus Opimibacter</taxon>
    </lineage>
</organism>
<feature type="transmembrane region" description="Helical" evidence="1">
    <location>
        <begin position="109"/>
        <end position="133"/>
    </location>
</feature>
<feature type="transmembrane region" description="Helical" evidence="1">
    <location>
        <begin position="145"/>
        <end position="171"/>
    </location>
</feature>
<dbReference type="Proteomes" id="UP000808337">
    <property type="component" value="Unassembled WGS sequence"/>
</dbReference>
<feature type="transmembrane region" description="Helical" evidence="1">
    <location>
        <begin position="37"/>
        <end position="60"/>
    </location>
</feature>
<protein>
    <submittedName>
        <fullName evidence="2">Uncharacterized protein</fullName>
    </submittedName>
</protein>
<keyword evidence="1" id="KW-0472">Membrane</keyword>
<keyword evidence="1" id="KW-0812">Transmembrane</keyword>
<reference evidence="2 3" key="1">
    <citation type="submission" date="2020-10" db="EMBL/GenBank/DDBJ databases">
        <title>Connecting structure to function with the recovery of over 1000 high-quality activated sludge metagenome-assembled genomes encoding full-length rRNA genes using long-read sequencing.</title>
        <authorList>
            <person name="Singleton C.M."/>
            <person name="Petriglieri F."/>
            <person name="Kristensen J.M."/>
            <person name="Kirkegaard R.H."/>
            <person name="Michaelsen T.Y."/>
            <person name="Andersen M.H."/>
            <person name="Karst S.M."/>
            <person name="Dueholm M.S."/>
            <person name="Nielsen P.H."/>
            <person name="Albertsen M."/>
        </authorList>
    </citation>
    <scope>NUCLEOTIDE SEQUENCE [LARGE SCALE GENOMIC DNA]</scope>
    <source>
        <strain evidence="2">Ribe_18-Q3-R11-54_MAXAC.273</strain>
    </source>
</reference>
<evidence type="ECO:0000256" key="1">
    <source>
        <dbReference type="SAM" id="Phobius"/>
    </source>
</evidence>